<evidence type="ECO:0000313" key="5">
    <source>
        <dbReference type="Proteomes" id="UP000246715"/>
    </source>
</evidence>
<feature type="domain" description="SKP1 component dimerisation" evidence="2">
    <location>
        <begin position="97"/>
        <end position="143"/>
    </location>
</feature>
<evidence type="ECO:0000259" key="3">
    <source>
        <dbReference type="Pfam" id="PF03931"/>
    </source>
</evidence>
<reference evidence="4 5" key="1">
    <citation type="journal article" date="2007" name="Virology">
        <title>Sequence and annotation of the 314-kb MT325 and the 321-kb FR483 viruses that infect Chlorella Pbi.</title>
        <authorList>
            <person name="Fitzgerald L.A."/>
            <person name="Graves M.V."/>
            <person name="Li X."/>
            <person name="Feldblyum T."/>
            <person name="Hartigan J."/>
            <person name="Van Etten J.L."/>
        </authorList>
    </citation>
    <scope>NUCLEOTIDE SEQUENCE [LARGE SCALE GENOMIC DNA]</scope>
    <source>
        <strain evidence="4 5">MT325</strain>
    </source>
</reference>
<protein>
    <submittedName>
        <fullName evidence="4">Uncharacterized protein M807R</fullName>
    </submittedName>
</protein>
<dbReference type="InterPro" id="IPR036296">
    <property type="entry name" value="SKP1-like_dim_sf"/>
</dbReference>
<organism evidence="4 5">
    <name type="scientific">Paramecium bursaria Chlorella virus MT325</name>
    <name type="common">PBCV-MT325</name>
    <dbReference type="NCBI Taxonomy" id="346932"/>
    <lineage>
        <taxon>Viruses</taxon>
        <taxon>Varidnaviria</taxon>
        <taxon>Bamfordvirae</taxon>
        <taxon>Nucleocytoviricota</taxon>
        <taxon>Megaviricetes</taxon>
        <taxon>Algavirales</taxon>
        <taxon>Phycodnaviridae</taxon>
        <taxon>Chlorovirus</taxon>
        <taxon>Chlorovirus conductrix</taxon>
        <taxon>Paramecium bursaria Chlorella virus A1</taxon>
    </lineage>
</organism>
<dbReference type="SUPFAM" id="SSF54695">
    <property type="entry name" value="POZ domain"/>
    <property type="match status" value="1"/>
</dbReference>
<dbReference type="InterPro" id="IPR016073">
    <property type="entry name" value="Skp1_comp_POZ"/>
</dbReference>
<dbReference type="EMBL" id="DQ491001">
    <property type="protein sequence ID" value="ABT14361.1"/>
    <property type="molecule type" value="Genomic_DNA"/>
</dbReference>
<sequence>MSVQLFTGDGSVFFVDEEVVKQSETIAHIIEDMGTEDPIPIPNVDSDTLKLIIQFCEFYSNHHVEKEDEDFDSVFFDMDINKIILVLSAANFLNIPQLLKKASTAVAKLIRGRSPKELRTLLGIKQEYTKEEMDSIMHENRWAFGPKVQVAYRQN</sequence>
<dbReference type="InterPro" id="IPR016072">
    <property type="entry name" value="Skp1_comp_dimer"/>
</dbReference>
<evidence type="ECO:0000313" key="4">
    <source>
        <dbReference type="EMBL" id="ABT14361.1"/>
    </source>
</evidence>
<accession>A7IVI7</accession>
<organismHost>
    <name type="scientific">Paramecium bursaria</name>
    <dbReference type="NCBI Taxonomy" id="74790"/>
</organismHost>
<dbReference type="InterPro" id="IPR016897">
    <property type="entry name" value="SKP1"/>
</dbReference>
<dbReference type="Gene3D" id="3.30.710.10">
    <property type="entry name" value="Potassium Channel Kv1.1, Chain A"/>
    <property type="match status" value="1"/>
</dbReference>
<dbReference type="SMART" id="SM00512">
    <property type="entry name" value="Skp1"/>
    <property type="match status" value="1"/>
</dbReference>
<name>A7IVI7_PBCVM</name>
<dbReference type="InterPro" id="IPR001232">
    <property type="entry name" value="SKP1-like"/>
</dbReference>
<proteinExistence type="predicted"/>
<dbReference type="PIRSF" id="PIRSF028729">
    <property type="entry name" value="E3_ubiquit_lig_SCF_Skp"/>
    <property type="match status" value="1"/>
</dbReference>
<dbReference type="SUPFAM" id="SSF81382">
    <property type="entry name" value="Skp1 dimerisation domain-like"/>
    <property type="match status" value="1"/>
</dbReference>
<dbReference type="PANTHER" id="PTHR11165">
    <property type="entry name" value="SKP1"/>
    <property type="match status" value="1"/>
</dbReference>
<gene>
    <name evidence="4" type="primary">M807R</name>
    <name evidence="4" type="ORF">MT325_M807R</name>
</gene>
<dbReference type="Proteomes" id="UP000246715">
    <property type="component" value="Segment"/>
</dbReference>
<dbReference type="InterPro" id="IPR011333">
    <property type="entry name" value="SKP1/BTB/POZ_sf"/>
</dbReference>
<dbReference type="Pfam" id="PF01466">
    <property type="entry name" value="Skp1"/>
    <property type="match status" value="1"/>
</dbReference>
<evidence type="ECO:0000259" key="2">
    <source>
        <dbReference type="Pfam" id="PF01466"/>
    </source>
</evidence>
<evidence type="ECO:0000256" key="1">
    <source>
        <dbReference type="ARBA" id="ARBA00022786"/>
    </source>
</evidence>
<dbReference type="GO" id="GO:0006511">
    <property type="term" value="P:ubiquitin-dependent protein catabolic process"/>
    <property type="evidence" value="ECO:0007669"/>
    <property type="project" value="InterPro"/>
</dbReference>
<feature type="domain" description="SKP1 component POZ" evidence="3">
    <location>
        <begin position="2"/>
        <end position="60"/>
    </location>
</feature>
<keyword evidence="1" id="KW-0833">Ubl conjugation pathway</keyword>
<dbReference type="Pfam" id="PF03931">
    <property type="entry name" value="Skp1_POZ"/>
    <property type="match status" value="1"/>
</dbReference>